<feature type="domain" description="Cell wall hydrolase SleB" evidence="1">
    <location>
        <begin position="107"/>
        <end position="210"/>
    </location>
</feature>
<dbReference type="GO" id="GO:0016787">
    <property type="term" value="F:hydrolase activity"/>
    <property type="evidence" value="ECO:0007669"/>
    <property type="project" value="UniProtKB-KW"/>
</dbReference>
<evidence type="ECO:0000259" key="1">
    <source>
        <dbReference type="Pfam" id="PF07486"/>
    </source>
</evidence>
<dbReference type="InterPro" id="IPR011105">
    <property type="entry name" value="Cell_wall_hydrolase_SleB"/>
</dbReference>
<gene>
    <name evidence="2" type="ORF">D3Z33_00705</name>
</gene>
<dbReference type="Gene3D" id="1.10.10.2520">
    <property type="entry name" value="Cell wall hydrolase SleB, domain 1"/>
    <property type="match status" value="1"/>
</dbReference>
<dbReference type="Gene3D" id="6.20.240.60">
    <property type="match status" value="1"/>
</dbReference>
<protein>
    <submittedName>
        <fullName evidence="2">Cell wall hydrolase</fullName>
    </submittedName>
</protein>
<dbReference type="OrthoDB" id="9785345at2"/>
<evidence type="ECO:0000313" key="2">
    <source>
        <dbReference type="EMBL" id="NBI05373.1"/>
    </source>
</evidence>
<dbReference type="Pfam" id="PF07486">
    <property type="entry name" value="Hydrolase_2"/>
    <property type="match status" value="1"/>
</dbReference>
<dbReference type="InterPro" id="IPR042047">
    <property type="entry name" value="SleB_dom1"/>
</dbReference>
<dbReference type="Proteomes" id="UP000467132">
    <property type="component" value="Unassembled WGS sequence"/>
</dbReference>
<organism evidence="2 3">
    <name type="scientific">Senegalia massiliensis</name>
    <dbReference type="NCBI Taxonomy" id="1720316"/>
    <lineage>
        <taxon>Bacteria</taxon>
        <taxon>Bacillati</taxon>
        <taxon>Bacillota</taxon>
        <taxon>Clostridia</taxon>
        <taxon>Eubacteriales</taxon>
        <taxon>Clostridiaceae</taxon>
        <taxon>Senegalia</taxon>
    </lineage>
</organism>
<sequence>MLNVALITLMLIFILSTNFIFAEKFTLYPNIKKNLITFPKHFQNKSILYKNNNFNMKYRIINGKIYPVEVLGVNTDNYNENNLNEYKIYSYDDFYWLSRIIHAESEGESYDGKLAVGSVVINRVNSNKFPENIKEVIFQKNKTTSQFTPVSTGSIINNPSEDSIKAAIDALEGKKPVGNSLFFLNPDTANSNWIINNREFILEIDNHMFFK</sequence>
<evidence type="ECO:0000313" key="3">
    <source>
        <dbReference type="Proteomes" id="UP000467132"/>
    </source>
</evidence>
<comment type="caution">
    <text evidence="2">The sequence shown here is derived from an EMBL/GenBank/DDBJ whole genome shotgun (WGS) entry which is preliminary data.</text>
</comment>
<keyword evidence="3" id="KW-1185">Reference proteome</keyword>
<dbReference type="EMBL" id="QXXA01000001">
    <property type="protein sequence ID" value="NBI05373.1"/>
    <property type="molecule type" value="Genomic_DNA"/>
</dbReference>
<proteinExistence type="predicted"/>
<dbReference type="AlphaFoldDB" id="A0A845QYA7"/>
<keyword evidence="2" id="KW-0378">Hydrolase</keyword>
<reference evidence="2 3" key="1">
    <citation type="submission" date="2018-08" db="EMBL/GenBank/DDBJ databases">
        <title>Murine metabolic-syndrome-specific gut microbial biobank.</title>
        <authorList>
            <person name="Liu C."/>
        </authorList>
    </citation>
    <scope>NUCLEOTIDE SEQUENCE [LARGE SCALE GENOMIC DNA]</scope>
    <source>
        <strain evidence="2 3">583</strain>
    </source>
</reference>
<accession>A0A845QYA7</accession>
<name>A0A845QYA7_9CLOT</name>